<proteinExistence type="predicted"/>
<organism evidence="1 2">
    <name type="scientific">Candidatus Eisenbergiella pullistercoris</name>
    <dbReference type="NCBI Taxonomy" id="2838555"/>
    <lineage>
        <taxon>Bacteria</taxon>
        <taxon>Bacillati</taxon>
        <taxon>Bacillota</taxon>
        <taxon>Clostridia</taxon>
        <taxon>Lachnospirales</taxon>
        <taxon>Lachnospiraceae</taxon>
        <taxon>Eisenbergiella</taxon>
    </lineage>
</organism>
<dbReference type="PANTHER" id="PTHR34825">
    <property type="entry name" value="CONSERVED PROTEIN, WITH A WEAK D-GALACTARATE DEHYDRATASE/ALTRONATE HYDROLASE DOMAIN"/>
    <property type="match status" value="1"/>
</dbReference>
<dbReference type="PANTHER" id="PTHR34825:SF1">
    <property type="entry name" value="AAA-ATPASE-LIKE DOMAIN-CONTAINING PROTEIN"/>
    <property type="match status" value="1"/>
</dbReference>
<dbReference type="EMBL" id="DXDD01000082">
    <property type="protein sequence ID" value="HIY60280.1"/>
    <property type="molecule type" value="Genomic_DNA"/>
</dbReference>
<dbReference type="Pfam" id="PF08011">
    <property type="entry name" value="PDDEXK_9"/>
    <property type="match status" value="1"/>
</dbReference>
<dbReference type="AlphaFoldDB" id="A0A9D2C6S9"/>
<sequence length="273" mass="31211">KAGERVYNPRSVVLALENNNLGNYWTSSGPYDELFYYIGANVDQVKDDVGLLLSGIPVPAKVQEYAATSMELKTRDEIFSAMVVYGFLNYENGCVSIPNKELMDKFAEMVQKEPSLGNVYRLTRESGRMLAATKAGDTDTMEKILQFVHDTESPLIAYNNEAELSAILNLVYLQARDHYRIEREDRAGVGYVDFIFYPYVKSDDAIIIELKVDHTADEAVRQIRERRYALRFEGRIGERPEYTGRILAVGIAYQKGDKKKRHQCKVEVLRERL</sequence>
<reference evidence="1" key="1">
    <citation type="journal article" date="2021" name="PeerJ">
        <title>Extensive microbial diversity within the chicken gut microbiome revealed by metagenomics and culture.</title>
        <authorList>
            <person name="Gilroy R."/>
            <person name="Ravi A."/>
            <person name="Getino M."/>
            <person name="Pursley I."/>
            <person name="Horton D.L."/>
            <person name="Alikhan N.F."/>
            <person name="Baker D."/>
            <person name="Gharbi K."/>
            <person name="Hall N."/>
            <person name="Watson M."/>
            <person name="Adriaenssens E.M."/>
            <person name="Foster-Nyarko E."/>
            <person name="Jarju S."/>
            <person name="Secka A."/>
            <person name="Antonio M."/>
            <person name="Oren A."/>
            <person name="Chaudhuri R.R."/>
            <person name="La Ragione R."/>
            <person name="Hildebrand F."/>
            <person name="Pallen M.J."/>
        </authorList>
    </citation>
    <scope>NUCLEOTIDE SEQUENCE</scope>
    <source>
        <strain evidence="1">ChiSxjej3B15-24422</strain>
    </source>
</reference>
<name>A0A9D2C6S9_9FIRM</name>
<dbReference type="Proteomes" id="UP000824007">
    <property type="component" value="Unassembled WGS sequence"/>
</dbReference>
<evidence type="ECO:0000313" key="1">
    <source>
        <dbReference type="EMBL" id="HIY60280.1"/>
    </source>
</evidence>
<evidence type="ECO:0000313" key="2">
    <source>
        <dbReference type="Proteomes" id="UP000824007"/>
    </source>
</evidence>
<protein>
    <submittedName>
        <fullName evidence="1">PD-(D/E)XK nuclease domain-containing protein</fullName>
    </submittedName>
</protein>
<feature type="non-terminal residue" evidence="1">
    <location>
        <position position="1"/>
    </location>
</feature>
<dbReference type="InterPro" id="IPR012547">
    <property type="entry name" value="PDDEXK_9"/>
</dbReference>
<gene>
    <name evidence="1" type="ORF">H9831_06330</name>
</gene>
<accession>A0A9D2C6S9</accession>
<reference evidence="1" key="2">
    <citation type="submission" date="2021-04" db="EMBL/GenBank/DDBJ databases">
        <authorList>
            <person name="Gilroy R."/>
        </authorList>
    </citation>
    <scope>NUCLEOTIDE SEQUENCE</scope>
    <source>
        <strain evidence="1">ChiSxjej3B15-24422</strain>
    </source>
</reference>
<comment type="caution">
    <text evidence="1">The sequence shown here is derived from an EMBL/GenBank/DDBJ whole genome shotgun (WGS) entry which is preliminary data.</text>
</comment>